<keyword evidence="5" id="KW-0597">Phosphoprotein</keyword>
<gene>
    <name evidence="11" type="primary">CCDC86</name>
</gene>
<keyword evidence="8" id="KW-0539">Nucleus</keyword>
<comment type="function">
    <text evidence="9">Required for proper chromosome segregation during mitosis and error-free mitotic progression.</text>
</comment>
<dbReference type="InterPro" id="IPR026570">
    <property type="entry name" value="CCDC86"/>
</dbReference>
<feature type="compositionally biased region" description="Basic and acidic residues" evidence="10">
    <location>
        <begin position="236"/>
        <end position="255"/>
    </location>
</feature>
<dbReference type="Ensembl" id="ENSCPOT00000038625.1">
    <property type="protein sequence ID" value="ENSCPOP00000032693.1"/>
    <property type="gene ID" value="ENSCPOG00000027361.2"/>
</dbReference>
<dbReference type="AlphaFoldDB" id="A0A286Y4C8"/>
<feature type="compositionally biased region" description="Basic residues" evidence="10">
    <location>
        <begin position="173"/>
        <end position="188"/>
    </location>
</feature>
<dbReference type="FunCoup" id="A0A286Y4C8">
    <property type="interactions" value="1082"/>
</dbReference>
<dbReference type="STRING" id="10141.ENSCPOP00000032693"/>
<dbReference type="PANTHER" id="PTHR13557">
    <property type="entry name" value="COILED-COIL DOMAIN-CONTAINING PROTEIN 86"/>
    <property type="match status" value="1"/>
</dbReference>
<dbReference type="OMA" id="PKCSQDQ"/>
<sequence length="358" mass="39237">MADAARGLGFGNSAAAMDTPLRRSRRLEGLTPEAAESFASAGQSRQAFVEIAAGPEEAQEPGQGSLPRPSESSAGPLTREQRGADAGSPRGQRGPGPETPPRRPEARPEAPQHVDLPGSPKSGPGSPEPEPVQPGEEPTPRIPGPSRSQQGPSEPRPAAETVPGGGGDDSAEKRHRPSGRSPAPKKRKGEREEALPVIPKGRPKSGRVWKDRAKKRFSHMVQDKPLHTSWQRKMKERQERKLARDFARHLEEEKARRRQEKKQRRAENLRRRQENERRAEVVQVVSAHAARSGVLPGGGTLDTSLMPLLSHPTPALRPQIRNPAKLKRAKKKQLRSIMKRDTLALLQKQPPRQLAANT</sequence>
<dbReference type="Bgee" id="ENSCPOG00000027361">
    <property type="expression patterns" value="Expressed in zone of skin and 13 other cell types or tissues"/>
</dbReference>
<dbReference type="GO" id="GO:0005730">
    <property type="term" value="C:nucleolus"/>
    <property type="evidence" value="ECO:0007669"/>
    <property type="project" value="UniProtKB-SubCell"/>
</dbReference>
<evidence type="ECO:0000256" key="7">
    <source>
        <dbReference type="ARBA" id="ARBA00023054"/>
    </source>
</evidence>
<accession>A0A286Y4C8</accession>
<dbReference type="EMBL" id="AAKN02045304">
    <property type="status" value="NOT_ANNOTATED_CDS"/>
    <property type="molecule type" value="Genomic_DNA"/>
</dbReference>
<keyword evidence="12" id="KW-1185">Reference proteome</keyword>
<dbReference type="GO" id="GO:0005654">
    <property type="term" value="C:nucleoplasm"/>
    <property type="evidence" value="ECO:0007669"/>
    <property type="project" value="Ensembl"/>
</dbReference>
<evidence type="ECO:0000256" key="5">
    <source>
        <dbReference type="ARBA" id="ARBA00022553"/>
    </source>
</evidence>
<feature type="compositionally biased region" description="Basic residues" evidence="10">
    <location>
        <begin position="201"/>
        <end position="218"/>
    </location>
</feature>
<dbReference type="GO" id="GO:0007059">
    <property type="term" value="P:chromosome segregation"/>
    <property type="evidence" value="ECO:0007669"/>
    <property type="project" value="Ensembl"/>
</dbReference>
<proteinExistence type="predicted"/>
<evidence type="ECO:0000256" key="3">
    <source>
        <dbReference type="ARBA" id="ARBA00016738"/>
    </source>
</evidence>
<dbReference type="Proteomes" id="UP000005447">
    <property type="component" value="Unassembled WGS sequence"/>
</dbReference>
<dbReference type="GO" id="GO:0140014">
    <property type="term" value="P:mitotic nuclear division"/>
    <property type="evidence" value="ECO:0007669"/>
    <property type="project" value="Ensembl"/>
</dbReference>
<reference evidence="11" key="2">
    <citation type="submission" date="2025-08" db="UniProtKB">
        <authorList>
            <consortium name="Ensembl"/>
        </authorList>
    </citation>
    <scope>IDENTIFICATION</scope>
    <source>
        <strain evidence="11">2N</strain>
    </source>
</reference>
<keyword evidence="4" id="KW-0158">Chromosome</keyword>
<comment type="subcellular location">
    <subcellularLocation>
        <location evidence="1">Chromosome</location>
    </subcellularLocation>
    <subcellularLocation>
        <location evidence="2">Nucleus</location>
        <location evidence="2">Nucleolus</location>
    </subcellularLocation>
</comment>
<evidence type="ECO:0000256" key="4">
    <source>
        <dbReference type="ARBA" id="ARBA00022454"/>
    </source>
</evidence>
<name>A0A286Y4C8_CAVPO</name>
<dbReference type="VEuPathDB" id="HostDB:ENSCPOG00000027361"/>
<evidence type="ECO:0000256" key="9">
    <source>
        <dbReference type="ARBA" id="ARBA00093307"/>
    </source>
</evidence>
<evidence type="ECO:0000313" key="11">
    <source>
        <dbReference type="Ensembl" id="ENSCPOP00000032693.1"/>
    </source>
</evidence>
<organism evidence="11 12">
    <name type="scientific">Cavia porcellus</name>
    <name type="common">Guinea pig</name>
    <dbReference type="NCBI Taxonomy" id="10141"/>
    <lineage>
        <taxon>Eukaryota</taxon>
        <taxon>Metazoa</taxon>
        <taxon>Chordata</taxon>
        <taxon>Craniata</taxon>
        <taxon>Vertebrata</taxon>
        <taxon>Euteleostomi</taxon>
        <taxon>Mammalia</taxon>
        <taxon>Eutheria</taxon>
        <taxon>Euarchontoglires</taxon>
        <taxon>Glires</taxon>
        <taxon>Rodentia</taxon>
        <taxon>Hystricomorpha</taxon>
        <taxon>Caviidae</taxon>
        <taxon>Cavia</taxon>
    </lineage>
</organism>
<evidence type="ECO:0000256" key="2">
    <source>
        <dbReference type="ARBA" id="ARBA00004604"/>
    </source>
</evidence>
<dbReference type="PANTHER" id="PTHR13557:SF1">
    <property type="entry name" value="COILED-COIL DOMAIN-CONTAINING PROTEIN 86"/>
    <property type="match status" value="1"/>
</dbReference>
<reference evidence="12" key="1">
    <citation type="journal article" date="2011" name="Nature">
        <title>A high-resolution map of human evolutionary constraint using 29 mammals.</title>
        <authorList>
            <person name="Lindblad-Toh K."/>
            <person name="Garber M."/>
            <person name="Zuk O."/>
            <person name="Lin M.F."/>
            <person name="Parker B.J."/>
            <person name="Washietl S."/>
            <person name="Kheradpour P."/>
            <person name="Ernst J."/>
            <person name="Jordan G."/>
            <person name="Mauceli E."/>
            <person name="Ward L.D."/>
            <person name="Lowe C.B."/>
            <person name="Holloway A.K."/>
            <person name="Clamp M."/>
            <person name="Gnerre S."/>
            <person name="Alfoldi J."/>
            <person name="Beal K."/>
            <person name="Chang J."/>
            <person name="Clawson H."/>
            <person name="Cuff J."/>
            <person name="Di Palma F."/>
            <person name="Fitzgerald S."/>
            <person name="Flicek P."/>
            <person name="Guttman M."/>
            <person name="Hubisz M.J."/>
            <person name="Jaffe D.B."/>
            <person name="Jungreis I."/>
            <person name="Kent W.J."/>
            <person name="Kostka D."/>
            <person name="Lara M."/>
            <person name="Martins A.L."/>
            <person name="Massingham T."/>
            <person name="Moltke I."/>
            <person name="Raney B.J."/>
            <person name="Rasmussen M.D."/>
            <person name="Robinson J."/>
            <person name="Stark A."/>
            <person name="Vilella A.J."/>
            <person name="Wen J."/>
            <person name="Xie X."/>
            <person name="Zody M.C."/>
            <person name="Baldwin J."/>
            <person name="Bloom T."/>
            <person name="Chin C.W."/>
            <person name="Heiman D."/>
            <person name="Nicol R."/>
            <person name="Nusbaum C."/>
            <person name="Young S."/>
            <person name="Wilkinson J."/>
            <person name="Worley K.C."/>
            <person name="Kovar C.L."/>
            <person name="Muzny D.M."/>
            <person name="Gibbs R.A."/>
            <person name="Cree A."/>
            <person name="Dihn H.H."/>
            <person name="Fowler G."/>
            <person name="Jhangiani S."/>
            <person name="Joshi V."/>
            <person name="Lee S."/>
            <person name="Lewis L.R."/>
            <person name="Nazareth L.V."/>
            <person name="Okwuonu G."/>
            <person name="Santibanez J."/>
            <person name="Warren W.C."/>
            <person name="Mardis E.R."/>
            <person name="Weinstock G.M."/>
            <person name="Wilson R.K."/>
            <person name="Delehaunty K."/>
            <person name="Dooling D."/>
            <person name="Fronik C."/>
            <person name="Fulton L."/>
            <person name="Fulton B."/>
            <person name="Graves T."/>
            <person name="Minx P."/>
            <person name="Sodergren E."/>
            <person name="Birney E."/>
            <person name="Margulies E.H."/>
            <person name="Herrero J."/>
            <person name="Green E.D."/>
            <person name="Haussler D."/>
            <person name="Siepel A."/>
            <person name="Goldman N."/>
            <person name="Pollard K.S."/>
            <person name="Pedersen J.S."/>
            <person name="Lander E.S."/>
            <person name="Kellis M."/>
        </authorList>
    </citation>
    <scope>NUCLEOTIDE SEQUENCE [LARGE SCALE GENOMIC DNA]</scope>
    <source>
        <strain evidence="12">2N</strain>
    </source>
</reference>
<feature type="compositionally biased region" description="Basic and acidic residues" evidence="10">
    <location>
        <begin position="100"/>
        <end position="112"/>
    </location>
</feature>
<evidence type="ECO:0000256" key="8">
    <source>
        <dbReference type="ARBA" id="ARBA00023242"/>
    </source>
</evidence>
<dbReference type="GO" id="GO:0005694">
    <property type="term" value="C:chromosome"/>
    <property type="evidence" value="ECO:0007669"/>
    <property type="project" value="UniProtKB-SubCell"/>
</dbReference>
<feature type="region of interest" description="Disordered" evidence="10">
    <location>
        <begin position="1"/>
        <end position="279"/>
    </location>
</feature>
<keyword evidence="7" id="KW-0175">Coiled coil</keyword>
<feature type="compositionally biased region" description="Basic and acidic residues" evidence="10">
    <location>
        <begin position="265"/>
        <end position="279"/>
    </location>
</feature>
<evidence type="ECO:0000256" key="6">
    <source>
        <dbReference type="ARBA" id="ARBA00022934"/>
    </source>
</evidence>
<keyword evidence="6" id="KW-0164">Citrullination</keyword>
<evidence type="ECO:0000313" key="12">
    <source>
        <dbReference type="Proteomes" id="UP000005447"/>
    </source>
</evidence>
<reference evidence="11" key="3">
    <citation type="submission" date="2025-09" db="UniProtKB">
        <authorList>
            <consortium name="Ensembl"/>
        </authorList>
    </citation>
    <scope>IDENTIFICATION</scope>
    <source>
        <strain evidence="11">2N</strain>
    </source>
</reference>
<protein>
    <recommendedName>
        <fullName evidence="3">Coiled-coil domain-containing protein 86</fullName>
    </recommendedName>
</protein>
<evidence type="ECO:0000256" key="1">
    <source>
        <dbReference type="ARBA" id="ARBA00004286"/>
    </source>
</evidence>
<dbReference type="InParanoid" id="A0A286Y4C8"/>
<dbReference type="GeneTree" id="ENSGT00390000017281"/>
<evidence type="ECO:0000256" key="10">
    <source>
        <dbReference type="SAM" id="MobiDB-lite"/>
    </source>
</evidence>